<proteinExistence type="predicted"/>
<accession>A0A0A8ZA83</accession>
<protein>
    <submittedName>
        <fullName evidence="2">Uncharacterized protein</fullName>
    </submittedName>
</protein>
<feature type="region of interest" description="Disordered" evidence="1">
    <location>
        <begin position="1"/>
        <end position="68"/>
    </location>
</feature>
<evidence type="ECO:0000256" key="1">
    <source>
        <dbReference type="SAM" id="MobiDB-lite"/>
    </source>
</evidence>
<dbReference type="EMBL" id="GBRH01266108">
    <property type="protein sequence ID" value="JAD31787.1"/>
    <property type="molecule type" value="Transcribed_RNA"/>
</dbReference>
<name>A0A0A8ZA83_ARUDO</name>
<organism evidence="2">
    <name type="scientific">Arundo donax</name>
    <name type="common">Giant reed</name>
    <name type="synonym">Donax arundinaceus</name>
    <dbReference type="NCBI Taxonomy" id="35708"/>
    <lineage>
        <taxon>Eukaryota</taxon>
        <taxon>Viridiplantae</taxon>
        <taxon>Streptophyta</taxon>
        <taxon>Embryophyta</taxon>
        <taxon>Tracheophyta</taxon>
        <taxon>Spermatophyta</taxon>
        <taxon>Magnoliopsida</taxon>
        <taxon>Liliopsida</taxon>
        <taxon>Poales</taxon>
        <taxon>Poaceae</taxon>
        <taxon>PACMAD clade</taxon>
        <taxon>Arundinoideae</taxon>
        <taxon>Arundineae</taxon>
        <taxon>Arundo</taxon>
    </lineage>
</organism>
<evidence type="ECO:0000313" key="2">
    <source>
        <dbReference type="EMBL" id="JAD31787.1"/>
    </source>
</evidence>
<dbReference type="AlphaFoldDB" id="A0A0A8ZA83"/>
<feature type="compositionally biased region" description="Low complexity" evidence="1">
    <location>
        <begin position="26"/>
        <end position="45"/>
    </location>
</feature>
<reference evidence="2" key="1">
    <citation type="submission" date="2014-09" db="EMBL/GenBank/DDBJ databases">
        <authorList>
            <person name="Magalhaes I.L.F."/>
            <person name="Oliveira U."/>
            <person name="Santos F.R."/>
            <person name="Vidigal T.H.D.A."/>
            <person name="Brescovit A.D."/>
            <person name="Santos A.J."/>
        </authorList>
    </citation>
    <scope>NUCLEOTIDE SEQUENCE</scope>
    <source>
        <tissue evidence="2">Shoot tissue taken approximately 20 cm above the soil surface</tissue>
    </source>
</reference>
<reference evidence="2" key="2">
    <citation type="journal article" date="2015" name="Data Brief">
        <title>Shoot transcriptome of the giant reed, Arundo donax.</title>
        <authorList>
            <person name="Barrero R.A."/>
            <person name="Guerrero F.D."/>
            <person name="Moolhuijzen P."/>
            <person name="Goolsby J.A."/>
            <person name="Tidwell J."/>
            <person name="Bellgard S.E."/>
            <person name="Bellgard M.I."/>
        </authorList>
    </citation>
    <scope>NUCLEOTIDE SEQUENCE</scope>
    <source>
        <tissue evidence="2">Shoot tissue taken approximately 20 cm above the soil surface</tissue>
    </source>
</reference>
<sequence length="68" mass="7094">MDLGDEDGSKEPLSMGSGVRPVLMTSSSSLSSSELSSASISAVSSLKDEETSSRLPMSWPELLQCTSP</sequence>